<feature type="transmembrane region" description="Helical" evidence="2">
    <location>
        <begin position="200"/>
        <end position="220"/>
    </location>
</feature>
<reference evidence="3" key="1">
    <citation type="submission" date="2022-08" db="EMBL/GenBank/DDBJ databases">
        <authorList>
            <consortium name="DOE Joint Genome Institute"/>
            <person name="Min B."/>
            <person name="Sierra-Patev S."/>
            <person name="Naranjo-Ortiz M."/>
            <person name="Looney B."/>
            <person name="Konkel Z."/>
            <person name="Slot J.C."/>
            <person name="Sakamoto Y."/>
            <person name="Steenwyk J.L."/>
            <person name="Rokas A."/>
            <person name="Carro J."/>
            <person name="Camarero S."/>
            <person name="Ferreira P."/>
            <person name="Molpeceres G."/>
            <person name="Ruiz-duenas F.J."/>
            <person name="Serrano A."/>
            <person name="Henrissat B."/>
            <person name="Drula E."/>
            <person name="Hughes K.W."/>
            <person name="Mata J.L."/>
            <person name="Ishikawa N.K."/>
            <person name="Vargas-Isla R."/>
            <person name="Ushijima S."/>
            <person name="Smith C.A."/>
            <person name="Ahrendt S."/>
            <person name="Andreopoulos W."/>
            <person name="He G."/>
            <person name="LaButti K."/>
            <person name="Lipzen A."/>
            <person name="Ng V."/>
            <person name="Riley R."/>
            <person name="Sandor L."/>
            <person name="Barry K."/>
            <person name="Martinez A.T."/>
            <person name="Xiao Y."/>
            <person name="Gibbons J.G."/>
            <person name="Terashima K."/>
            <person name="Hibbett D.S."/>
            <person name="Grigoriev I.V."/>
        </authorList>
    </citation>
    <scope>NUCLEOTIDE SEQUENCE</scope>
    <source>
        <strain evidence="3">ET3784</strain>
    </source>
</reference>
<dbReference type="Proteomes" id="UP001176059">
    <property type="component" value="Unassembled WGS sequence"/>
</dbReference>
<keyword evidence="2" id="KW-1133">Transmembrane helix</keyword>
<feature type="region of interest" description="Disordered" evidence="1">
    <location>
        <begin position="372"/>
        <end position="402"/>
    </location>
</feature>
<feature type="region of interest" description="Disordered" evidence="1">
    <location>
        <begin position="422"/>
        <end position="445"/>
    </location>
</feature>
<feature type="transmembrane region" description="Helical" evidence="2">
    <location>
        <begin position="268"/>
        <end position="285"/>
    </location>
</feature>
<evidence type="ECO:0000256" key="1">
    <source>
        <dbReference type="SAM" id="MobiDB-lite"/>
    </source>
</evidence>
<keyword evidence="4" id="KW-1185">Reference proteome</keyword>
<feature type="compositionally biased region" description="Polar residues" evidence="1">
    <location>
        <begin position="687"/>
        <end position="704"/>
    </location>
</feature>
<dbReference type="AlphaFoldDB" id="A0AA38JVM6"/>
<protein>
    <submittedName>
        <fullName evidence="3">Uncharacterized protein</fullName>
    </submittedName>
</protein>
<dbReference type="EMBL" id="JANVFO010000003">
    <property type="protein sequence ID" value="KAJ3737080.1"/>
    <property type="molecule type" value="Genomic_DNA"/>
</dbReference>
<evidence type="ECO:0000256" key="2">
    <source>
        <dbReference type="SAM" id="Phobius"/>
    </source>
</evidence>
<feature type="transmembrane region" description="Helical" evidence="2">
    <location>
        <begin position="232"/>
        <end position="256"/>
    </location>
</feature>
<keyword evidence="2" id="KW-0812">Transmembrane</keyword>
<accession>A0AA38JVM6</accession>
<comment type="caution">
    <text evidence="3">The sequence shown here is derived from an EMBL/GenBank/DDBJ whole genome shotgun (WGS) entry which is preliminary data.</text>
</comment>
<feature type="compositionally biased region" description="Polar residues" evidence="1">
    <location>
        <begin position="386"/>
        <end position="398"/>
    </location>
</feature>
<name>A0AA38JVM6_9AGAR</name>
<organism evidence="3 4">
    <name type="scientific">Lentinula guzmanii</name>
    <dbReference type="NCBI Taxonomy" id="2804957"/>
    <lineage>
        <taxon>Eukaryota</taxon>
        <taxon>Fungi</taxon>
        <taxon>Dikarya</taxon>
        <taxon>Basidiomycota</taxon>
        <taxon>Agaricomycotina</taxon>
        <taxon>Agaricomycetes</taxon>
        <taxon>Agaricomycetidae</taxon>
        <taxon>Agaricales</taxon>
        <taxon>Marasmiineae</taxon>
        <taxon>Omphalotaceae</taxon>
        <taxon>Lentinula</taxon>
    </lineage>
</organism>
<reference evidence="3" key="2">
    <citation type="journal article" date="2023" name="Proc. Natl. Acad. Sci. U.S.A.">
        <title>A global phylogenomic analysis of the shiitake genus Lentinula.</title>
        <authorList>
            <person name="Sierra-Patev S."/>
            <person name="Min B."/>
            <person name="Naranjo-Ortiz M."/>
            <person name="Looney B."/>
            <person name="Konkel Z."/>
            <person name="Slot J.C."/>
            <person name="Sakamoto Y."/>
            <person name="Steenwyk J.L."/>
            <person name="Rokas A."/>
            <person name="Carro J."/>
            <person name="Camarero S."/>
            <person name="Ferreira P."/>
            <person name="Molpeceres G."/>
            <person name="Ruiz-Duenas F.J."/>
            <person name="Serrano A."/>
            <person name="Henrissat B."/>
            <person name="Drula E."/>
            <person name="Hughes K.W."/>
            <person name="Mata J.L."/>
            <person name="Ishikawa N.K."/>
            <person name="Vargas-Isla R."/>
            <person name="Ushijima S."/>
            <person name="Smith C.A."/>
            <person name="Donoghue J."/>
            <person name="Ahrendt S."/>
            <person name="Andreopoulos W."/>
            <person name="He G."/>
            <person name="LaButti K."/>
            <person name="Lipzen A."/>
            <person name="Ng V."/>
            <person name="Riley R."/>
            <person name="Sandor L."/>
            <person name="Barry K."/>
            <person name="Martinez A.T."/>
            <person name="Xiao Y."/>
            <person name="Gibbons J.G."/>
            <person name="Terashima K."/>
            <person name="Grigoriev I.V."/>
            <person name="Hibbett D."/>
        </authorList>
    </citation>
    <scope>NUCLEOTIDE SEQUENCE</scope>
    <source>
        <strain evidence="3">ET3784</strain>
    </source>
</reference>
<feature type="region of interest" description="Disordered" evidence="1">
    <location>
        <begin position="593"/>
        <end position="633"/>
    </location>
</feature>
<evidence type="ECO:0000313" key="4">
    <source>
        <dbReference type="Proteomes" id="UP001176059"/>
    </source>
</evidence>
<evidence type="ECO:0000313" key="3">
    <source>
        <dbReference type="EMBL" id="KAJ3737080.1"/>
    </source>
</evidence>
<proteinExistence type="predicted"/>
<sequence length="787" mass="86409">MSVYTTLVHVLEPRAGTTLALTNDAAIEYILADIPFFCIGMVAFAFFAFMLFMKRVNLLSIYLYSTALFSFGAASIDLAQILARGSVKVDMNTGITSSITALINTREVGLSIAIGFRFLFFWAFVAERPRGEPPPTTDLRDPKVYLYYAENSHSAKWERWGYLGIFLKWLILASVFSIPVLQIIWRIAVRHYGAVYMVESTIEILISALLLLKIFLNIFLSPVTPWWKPFQFYIVPLIALLINLALGIGELVYFLFSETALGRFLQAFEVYLLIIVVMLVAFYKVPVRPTRPRSSLPYVVDKKPENIRSPNTTAFNVAEPNALVDESQAGLAMLPRISSWITTSRRQSGAGRQYQRNTADVEAAFRPLELPSVEQPKQPAPVAQEIQESAQESIWATPSPQPELSVRDSSLFVRPIPTPAPAISSSALLPTKDQRESQPESRTSTGVSLRYYGVGGESFMSFPNPSFMANDESSLKSSGTNSPIYGLDGIVNQQTNRESATPSLRPPRRPSMSSFDELIQQQAELDRSIAALRLFSPPASFTDLISPETVNSSNNRTVSTLTTSSARSDFSLSHFPDPPTADFPIRASFATMRASRSKRQSRRDVPTSFDTSSFDIPSLPNTPTRLAPGRSFGSNATQYDVTSFIGHLTRPSLIDGPVHADAATPIASSGDATNDVKDKDKSENRISDTPNVEDSAPSTKQNPYPQLRPFFLGNVTTSPAVSSPLAEGAQGTTAISVGARKPVRGRLALPSNPRPIISGPRQSSPDQAPGAFESPRRPPSLSQLESE</sequence>
<feature type="region of interest" description="Disordered" evidence="1">
    <location>
        <begin position="659"/>
        <end position="787"/>
    </location>
</feature>
<feature type="compositionally biased region" description="Polar residues" evidence="1">
    <location>
        <begin position="608"/>
        <end position="624"/>
    </location>
</feature>
<gene>
    <name evidence="3" type="ORF">DFJ43DRAFT_1049120</name>
</gene>
<feature type="transmembrane region" description="Helical" evidence="2">
    <location>
        <begin position="29"/>
        <end position="49"/>
    </location>
</feature>
<feature type="compositionally biased region" description="Low complexity" evidence="1">
    <location>
        <begin position="422"/>
        <end position="431"/>
    </location>
</feature>
<feature type="transmembrane region" description="Helical" evidence="2">
    <location>
        <begin position="61"/>
        <end position="83"/>
    </location>
</feature>
<feature type="transmembrane region" description="Helical" evidence="2">
    <location>
        <begin position="166"/>
        <end position="188"/>
    </location>
</feature>
<keyword evidence="2" id="KW-0472">Membrane</keyword>
<feature type="compositionally biased region" description="Basic and acidic residues" evidence="1">
    <location>
        <begin position="674"/>
        <end position="686"/>
    </location>
</feature>